<dbReference type="SMART" id="SM00160">
    <property type="entry name" value="RanBD"/>
    <property type="match status" value="1"/>
</dbReference>
<feature type="compositionally biased region" description="Low complexity" evidence="1">
    <location>
        <begin position="311"/>
        <end position="324"/>
    </location>
</feature>
<dbReference type="OrthoDB" id="185618at2759"/>
<feature type="compositionally biased region" description="Polar residues" evidence="1">
    <location>
        <begin position="127"/>
        <end position="147"/>
    </location>
</feature>
<proteinExistence type="predicted"/>
<feature type="compositionally biased region" description="Polar residues" evidence="1">
    <location>
        <begin position="1345"/>
        <end position="1359"/>
    </location>
</feature>
<feature type="compositionally biased region" description="Polar residues" evidence="1">
    <location>
        <begin position="1135"/>
        <end position="1144"/>
    </location>
</feature>
<feature type="compositionally biased region" description="Polar residues" evidence="1">
    <location>
        <begin position="561"/>
        <end position="605"/>
    </location>
</feature>
<evidence type="ECO:0000313" key="4">
    <source>
        <dbReference type="Proteomes" id="UP000184330"/>
    </source>
</evidence>
<feature type="compositionally biased region" description="Basic and acidic residues" evidence="1">
    <location>
        <begin position="1058"/>
        <end position="1077"/>
    </location>
</feature>
<feature type="compositionally biased region" description="Basic and acidic residues" evidence="1">
    <location>
        <begin position="1087"/>
        <end position="1104"/>
    </location>
</feature>
<feature type="compositionally biased region" description="Low complexity" evidence="1">
    <location>
        <begin position="995"/>
        <end position="1007"/>
    </location>
</feature>
<keyword evidence="4" id="KW-1185">Reference proteome</keyword>
<feature type="compositionally biased region" description="Low complexity" evidence="1">
    <location>
        <begin position="514"/>
        <end position="540"/>
    </location>
</feature>
<feature type="compositionally biased region" description="Low complexity" evidence="1">
    <location>
        <begin position="94"/>
        <end position="105"/>
    </location>
</feature>
<name>A0A1L7WJZ9_9HELO</name>
<feature type="compositionally biased region" description="Polar residues" evidence="1">
    <location>
        <begin position="821"/>
        <end position="840"/>
    </location>
</feature>
<feature type="compositionally biased region" description="Polar residues" evidence="1">
    <location>
        <begin position="794"/>
        <end position="806"/>
    </location>
</feature>
<feature type="compositionally biased region" description="Polar residues" evidence="1">
    <location>
        <begin position="882"/>
        <end position="899"/>
    </location>
</feature>
<dbReference type="SUPFAM" id="SSF50729">
    <property type="entry name" value="PH domain-like"/>
    <property type="match status" value="1"/>
</dbReference>
<dbReference type="Proteomes" id="UP000184330">
    <property type="component" value="Unassembled WGS sequence"/>
</dbReference>
<feature type="compositionally biased region" description="Low complexity" evidence="1">
    <location>
        <begin position="1257"/>
        <end position="1272"/>
    </location>
</feature>
<feature type="compositionally biased region" description="Polar residues" evidence="1">
    <location>
        <begin position="219"/>
        <end position="228"/>
    </location>
</feature>
<gene>
    <name evidence="3" type="ORF">PAC_02985</name>
</gene>
<feature type="compositionally biased region" description="Low complexity" evidence="1">
    <location>
        <begin position="229"/>
        <end position="279"/>
    </location>
</feature>
<organism evidence="3 4">
    <name type="scientific">Phialocephala subalpina</name>
    <dbReference type="NCBI Taxonomy" id="576137"/>
    <lineage>
        <taxon>Eukaryota</taxon>
        <taxon>Fungi</taxon>
        <taxon>Dikarya</taxon>
        <taxon>Ascomycota</taxon>
        <taxon>Pezizomycotina</taxon>
        <taxon>Leotiomycetes</taxon>
        <taxon>Helotiales</taxon>
        <taxon>Mollisiaceae</taxon>
        <taxon>Phialocephala</taxon>
        <taxon>Phialocephala fortinii species complex</taxon>
    </lineage>
</organism>
<feature type="compositionally biased region" description="Polar residues" evidence="1">
    <location>
        <begin position="74"/>
        <end position="93"/>
    </location>
</feature>
<sequence>MEDQPQRANAAQMASRRIKDVKGRGSGRRPGTPSRPSIQNAGNQAPQWAPGMPLANGQTPSQSIGGLFGGSVQAPGTFNFSGVPSFDFSQQKQGNSNGSDISDSGDGSGRFAGDDRATKRQFGGRPTISQNNTTFTGFGSNSQNNAFGESKPSSISSDSTIFKGFGSNPQNNAFGESKPSQPSGGIFSFGSPAPGNQPSPAINFNPPQASPAKPAFTFGASQSTPASPGNSFGSNTSGGQSGNTSFNQNPAQSQGSGFGFGSTASQQQQSTPFQFGSTSAAPASSGITFGAAPTAAAASNPFDNLQNAAPTSSSGLNFSTSSTTAQPTSNLFGTSARPANPSVNFGGSTPAKNMFSSTLFGSSQTSQAPSTPNLFGAVSQPPASSTPFAGFNGATSSAPNPFASKEQSPAPSNNLFGAQASQPASSGNLFGASNAVTSQSGSSGQVNSAVATPTNLFNSPNKPGAGNTLFGSQKQDMSQGNIVGNTDNSSKSTNDLFGNLNKPVDVSVTQPKVNGFSNSPNKSSSLFGSSKPSFSTFTPSLNANPLSSESKDSGKNSSNEATANNTKNSPFSFGQTSPTKGSSTAKNIFSSSTSLDLPSTANQPPLSGMFPPLSSTMAENNSNPTTAPKDPNMDPLGGKIDAELTATREVNAIDLVWPNLTYKRFFNCEKYFLQFNLPRSTINREPTASEWQDRRRAHGHKRGQCHRPPNGHKRVFDEDSDDSVRPHKRRNQGPYDMQPSMSSQAAKASHGNVTASEPIGQPITNGMSQAGSSQTSNNIPGSPAKKSLFPASGASATESSQTSNKISGSPSKSSFFPSPSAAVTTFSQTSNSSPAKNNFFPTPGAATPAKPTTSSKGKRKAEDELTQDTEQVNPLRAIKTPKLNSASFTPSNGGSSTSAIFKGILNSPSKTPSLQETAKEEQPRFNPFGGIPVPKSPTKSTAEPPSKANAFKPAATPQSNMFSAQGIPSTSKANMFATNGTTASSSPNPFAPKVPSTSTTAPTPANPFQAKPASTSAPVPNPFQLKPAAGGANGATIKPPTFDSLKGSDPMEQFRLQAAKDKKKKLEEQMEKAKDKEWDEDEQSESDFERKWYAKQAEKEKQEQQESANIMKNGPKFQFRPSQDASSSSSKGQDETTNAASNSLFARYTSGNSAANSLNGSRASTPGPIGSSTGSVLDGRGPSQPVKNIFGHLSDTGSGKDDRDDDSDADDEDDSENKDPNYFPTPENGSGPGTPASETGEGIASAKKLNLFGFNNGSAFGTTSTSGASTPGRSLFDRIGTKPIAQPQDDEKPAASKMTGGLFDRISRDANGNPLRHISSEEKENTQPSTSNVFEQPKNPFSGFFNKSSSAPADQTWKQDSPIKFGGSSNTEGQSTPSVSVTAATPTKTPASLFSNLGGLNKPAGSSLFSGLNNSNGPAPSSVGFAFGAAPSATSSLFPSAATSRGTSPGATTDGASDAEADPDAEHHEQINLTSGGPGEEDEEVVHEVRAKALHFETDEEDGKNKWVTAGLGPLRVLKHKDTGVSRVLLRGDPSGKIVLNKGILGNLTYTADAKTVKFLAADGKDLETYLLQVKTPEFASKLADVLNEVKAQN</sequence>
<feature type="compositionally biased region" description="Polar residues" evidence="1">
    <location>
        <begin position="739"/>
        <end position="755"/>
    </location>
</feature>
<feature type="compositionally biased region" description="Polar residues" evidence="1">
    <location>
        <begin position="381"/>
        <end position="428"/>
    </location>
</feature>
<feature type="compositionally biased region" description="Low complexity" evidence="1">
    <location>
        <begin position="150"/>
        <end position="159"/>
    </location>
</feature>
<feature type="compositionally biased region" description="Polar residues" evidence="1">
    <location>
        <begin position="956"/>
        <end position="988"/>
    </location>
</feature>
<accession>A0A1L7WJZ9</accession>
<feature type="compositionally biased region" description="Low complexity" evidence="1">
    <location>
        <begin position="1150"/>
        <end position="1175"/>
    </location>
</feature>
<dbReference type="PROSITE" id="PS50196">
    <property type="entry name" value="RANBD1"/>
    <property type="match status" value="1"/>
</dbReference>
<evidence type="ECO:0000313" key="3">
    <source>
        <dbReference type="EMBL" id="CZR53107.1"/>
    </source>
</evidence>
<feature type="region of interest" description="Disordered" evidence="1">
    <location>
        <begin position="1"/>
        <end position="635"/>
    </location>
</feature>
<reference evidence="3 4" key="1">
    <citation type="submission" date="2016-03" db="EMBL/GenBank/DDBJ databases">
        <authorList>
            <person name="Ploux O."/>
        </authorList>
    </citation>
    <scope>NUCLEOTIDE SEQUENCE [LARGE SCALE GENOMIC DNA]</scope>
    <source>
        <strain evidence="3 4">UAMH 11012</strain>
    </source>
</reference>
<protein>
    <recommendedName>
        <fullName evidence="2">RanBD1 domain-containing protein</fullName>
    </recommendedName>
</protein>
<feature type="compositionally biased region" description="Polar residues" evidence="1">
    <location>
        <begin position="194"/>
        <end position="207"/>
    </location>
</feature>
<dbReference type="InterPro" id="IPR000156">
    <property type="entry name" value="Ran_bind_dom"/>
</dbReference>
<feature type="compositionally biased region" description="Polar residues" evidence="1">
    <location>
        <begin position="341"/>
        <end position="373"/>
    </location>
</feature>
<feature type="region of interest" description="Disordered" evidence="1">
    <location>
        <begin position="685"/>
        <end position="1483"/>
    </location>
</feature>
<dbReference type="PANTHER" id="PTHR38697">
    <property type="entry name" value="NUCLEAR PORE COMPLEX PROTEIN SIMILAR TO S. CEREVISIAE NUP2 (EUROFUNG)"/>
    <property type="match status" value="1"/>
</dbReference>
<dbReference type="InterPro" id="IPR053074">
    <property type="entry name" value="NPC_Nucleoporin"/>
</dbReference>
<feature type="compositionally biased region" description="Polar residues" evidence="1">
    <location>
        <begin position="434"/>
        <end position="461"/>
    </location>
</feature>
<dbReference type="EMBL" id="FJOG01000003">
    <property type="protein sequence ID" value="CZR53107.1"/>
    <property type="molecule type" value="Genomic_DNA"/>
</dbReference>
<feature type="compositionally biased region" description="Polar residues" evidence="1">
    <location>
        <begin position="167"/>
        <end position="183"/>
    </location>
</feature>
<feature type="compositionally biased region" description="Polar residues" evidence="1">
    <location>
        <begin position="1367"/>
        <end position="1395"/>
    </location>
</feature>
<dbReference type="InterPro" id="IPR011993">
    <property type="entry name" value="PH-like_dom_sf"/>
</dbReference>
<feature type="compositionally biased region" description="Low complexity" evidence="1">
    <location>
        <begin position="807"/>
        <end position="820"/>
    </location>
</feature>
<dbReference type="Gene3D" id="2.30.29.30">
    <property type="entry name" value="Pleckstrin-homology domain (PH domain)/Phosphotyrosine-binding domain (PTB)"/>
    <property type="match status" value="1"/>
</dbReference>
<dbReference type="STRING" id="576137.A0A1L7WJZ9"/>
<feature type="compositionally biased region" description="Polar residues" evidence="1">
    <location>
        <begin position="301"/>
        <end position="310"/>
    </location>
</feature>
<feature type="compositionally biased region" description="Basic residues" evidence="1">
    <location>
        <begin position="695"/>
        <end position="713"/>
    </location>
</feature>
<feature type="compositionally biased region" description="Acidic residues" evidence="1">
    <location>
        <begin position="1203"/>
        <end position="1216"/>
    </location>
</feature>
<feature type="compositionally biased region" description="Polar residues" evidence="1">
    <location>
        <begin position="613"/>
        <end position="626"/>
    </location>
</feature>
<feature type="compositionally biased region" description="Polar residues" evidence="1">
    <location>
        <begin position="469"/>
        <end position="496"/>
    </location>
</feature>
<feature type="compositionally biased region" description="Polar residues" evidence="1">
    <location>
        <begin position="906"/>
        <end position="916"/>
    </location>
</feature>
<dbReference type="CDD" id="cd13170">
    <property type="entry name" value="RanBD_NUP50"/>
    <property type="match status" value="1"/>
</dbReference>
<feature type="compositionally biased region" description="Low complexity" evidence="1">
    <location>
        <begin position="1405"/>
        <end position="1417"/>
    </location>
</feature>
<feature type="compositionally biased region" description="Polar residues" evidence="1">
    <location>
        <begin position="1432"/>
        <end position="1455"/>
    </location>
</feature>
<feature type="domain" description="RanBD1" evidence="2">
    <location>
        <begin position="1460"/>
        <end position="1594"/>
    </location>
</feature>
<evidence type="ECO:0000256" key="1">
    <source>
        <dbReference type="SAM" id="MobiDB-lite"/>
    </source>
</evidence>
<dbReference type="PANTHER" id="PTHR38697:SF1">
    <property type="entry name" value="NUCLEAR PORE COMPLEX PROTEIN SIMILAR TO S. CEREVISIAE NUP2 (EUROFUNG)"/>
    <property type="match status" value="1"/>
</dbReference>
<dbReference type="Pfam" id="PF00638">
    <property type="entry name" value="Ran_BP1"/>
    <property type="match status" value="1"/>
</dbReference>
<feature type="compositionally biased region" description="Polar residues" evidence="1">
    <location>
        <begin position="762"/>
        <end position="780"/>
    </location>
</feature>
<evidence type="ECO:0000259" key="2">
    <source>
        <dbReference type="PROSITE" id="PS50196"/>
    </source>
</evidence>
<feature type="compositionally biased region" description="Basic and acidic residues" evidence="1">
    <location>
        <begin position="714"/>
        <end position="725"/>
    </location>
</feature>
<feature type="compositionally biased region" description="Low complexity" evidence="1">
    <location>
        <begin position="841"/>
        <end position="853"/>
    </location>
</feature>